<proteinExistence type="predicted"/>
<evidence type="ECO:0000313" key="2">
    <source>
        <dbReference type="EMBL" id="KAB1146842.1"/>
    </source>
</evidence>
<accession>A0A6H9V4W3</accession>
<organism evidence="2 3">
    <name type="scientific">Streptomyces luteolifulvus</name>
    <dbReference type="NCBI Taxonomy" id="2615112"/>
    <lineage>
        <taxon>Bacteria</taxon>
        <taxon>Bacillati</taxon>
        <taxon>Actinomycetota</taxon>
        <taxon>Actinomycetes</taxon>
        <taxon>Kitasatosporales</taxon>
        <taxon>Streptomycetaceae</taxon>
        <taxon>Streptomyces</taxon>
    </lineage>
</organism>
<dbReference type="AlphaFoldDB" id="A0A6H9V4W3"/>
<feature type="transmembrane region" description="Helical" evidence="1">
    <location>
        <begin position="56"/>
        <end position="74"/>
    </location>
</feature>
<keyword evidence="3" id="KW-1185">Reference proteome</keyword>
<evidence type="ECO:0000256" key="1">
    <source>
        <dbReference type="SAM" id="Phobius"/>
    </source>
</evidence>
<feature type="transmembrane region" description="Helical" evidence="1">
    <location>
        <begin position="110"/>
        <end position="130"/>
    </location>
</feature>
<sequence length="145" mass="16360">MPRRVARRLGRALGRRGAFLLCFGTVWALIGYGQITAPQPDQRGLKLLLDIMPLDAWGWCWLTAGLVAIVSAWMRQGWDWPGFLALPLMVMPWFFAYLIAWWPLGVFPRGWIAAALYGALAIGILVVAGWREPPRPKRAEPPYES</sequence>
<name>A0A6H9V4W3_9ACTN</name>
<dbReference type="Proteomes" id="UP000442707">
    <property type="component" value="Unassembled WGS sequence"/>
</dbReference>
<gene>
    <name evidence="2" type="ORF">F7R91_14800</name>
</gene>
<comment type="caution">
    <text evidence="2">The sequence shown here is derived from an EMBL/GenBank/DDBJ whole genome shotgun (WGS) entry which is preliminary data.</text>
</comment>
<feature type="transmembrane region" description="Helical" evidence="1">
    <location>
        <begin position="18"/>
        <end position="36"/>
    </location>
</feature>
<dbReference type="EMBL" id="VZRB01000008">
    <property type="protein sequence ID" value="KAB1146842.1"/>
    <property type="molecule type" value="Genomic_DNA"/>
</dbReference>
<keyword evidence="1" id="KW-1133">Transmembrane helix</keyword>
<keyword evidence="1" id="KW-0472">Membrane</keyword>
<feature type="transmembrane region" description="Helical" evidence="1">
    <location>
        <begin position="83"/>
        <end position="104"/>
    </location>
</feature>
<protein>
    <submittedName>
        <fullName evidence="2">Uncharacterized protein</fullName>
    </submittedName>
</protein>
<keyword evidence="1" id="KW-0812">Transmembrane</keyword>
<reference evidence="2 3" key="1">
    <citation type="submission" date="2019-09" db="EMBL/GenBank/DDBJ databases">
        <title>Screening of Novel Bioactive Compounds from Soil-Associated.</title>
        <authorList>
            <person name="Zhao S."/>
        </authorList>
    </citation>
    <scope>NUCLEOTIDE SEQUENCE [LARGE SCALE GENOMIC DNA]</scope>
    <source>
        <strain evidence="2 3">HIT-DPA4</strain>
    </source>
</reference>
<dbReference type="RefSeq" id="WP_150948629.1">
    <property type="nucleotide sequence ID" value="NZ_VZRB01000008.1"/>
</dbReference>
<evidence type="ECO:0000313" key="3">
    <source>
        <dbReference type="Proteomes" id="UP000442707"/>
    </source>
</evidence>